<feature type="transmembrane region" description="Helical" evidence="1">
    <location>
        <begin position="355"/>
        <end position="376"/>
    </location>
</feature>
<sequence length="500" mass="52407">MDNFANLLDGFAHVLTPMNLLFALIGVTIGTAVGVLPGIGPAMTVALLLPVTYGMEPAQAFIMFAGIFYGGMYGGSTTSILLNTPGESSSVVTAIEGNKMAKAGRAAQALATAAIGSFVAGTIATVLLVVVTPPVVQFAISLGAPDYFALMLLAFVSVTAVLGASRVRGFASLLLGLVIGVIGIDQSGQQRLTFGLPQLADGIDVVVVAVGIFAVGEALWIAAHLRRKSGEVIPVGQPWMGKQDWKRSWKPWLRGTAFGFPFGAVPAGGAEIPTFLSYVTEKKLTKHPEEFGRGAIEGVAGPEAANNASAAGTLVPMLAIGLPTNATAAVMLAAFEGYGIQPGPLLFTRESSLVWTLIASLFVGNLLLLVLNLPLAPAWARLLRIPRPYLYAGILFFASMGAYAVNAQPFDLYLLLALGLLGFGMRRFGLPILPLIVGVILGPRAELQGRRALQLSGGELHGLVGGWVSWLIYATIAVVLLWPLIGRFVVRPLRGRVVTA</sequence>
<feature type="transmembrane region" description="Helical" evidence="1">
    <location>
        <begin position="462"/>
        <end position="485"/>
    </location>
</feature>
<feature type="transmembrane region" description="Helical" evidence="1">
    <location>
        <begin position="388"/>
        <end position="406"/>
    </location>
</feature>
<proteinExistence type="predicted"/>
<feature type="transmembrane region" description="Helical" evidence="1">
    <location>
        <begin position="412"/>
        <end position="441"/>
    </location>
</feature>
<dbReference type="Proteomes" id="UP000402241">
    <property type="component" value="Chromosome"/>
</dbReference>
<dbReference type="EMBL" id="CP045309">
    <property type="protein sequence ID" value="QGL49628.1"/>
    <property type="molecule type" value="Genomic_DNA"/>
</dbReference>
<keyword evidence="1" id="KW-1133">Transmembrane helix</keyword>
<gene>
    <name evidence="3" type="ORF">G3561_23725</name>
    <name evidence="4" type="ORF">GCE86_22935</name>
</gene>
<reference evidence="3 6" key="2">
    <citation type="submission" date="2020-02" db="EMBL/GenBank/DDBJ databases">
        <title>WGS of Micromonospora spp. isolated from hot spring.</title>
        <authorList>
            <person name="Thawai C."/>
        </authorList>
    </citation>
    <scope>NUCLEOTIDE SEQUENCE [LARGE SCALE GENOMIC DNA]</scope>
    <source>
        <strain evidence="3 6">TMS7</strain>
    </source>
</reference>
<dbReference type="PANTHER" id="PTHR35342:SF5">
    <property type="entry name" value="TRICARBOXYLIC TRANSPORT PROTEIN"/>
    <property type="match status" value="1"/>
</dbReference>
<feature type="transmembrane region" description="Helical" evidence="1">
    <location>
        <begin position="169"/>
        <end position="185"/>
    </location>
</feature>
<evidence type="ECO:0000313" key="4">
    <source>
        <dbReference type="EMBL" id="QGL49628.1"/>
    </source>
</evidence>
<dbReference type="Pfam" id="PF01970">
    <property type="entry name" value="TctA"/>
    <property type="match status" value="1"/>
</dbReference>
<keyword evidence="1" id="KW-0472">Membrane</keyword>
<evidence type="ECO:0000313" key="5">
    <source>
        <dbReference type="Proteomes" id="UP000402241"/>
    </source>
</evidence>
<feature type="transmembrane region" description="Helical" evidence="1">
    <location>
        <begin position="60"/>
        <end position="82"/>
    </location>
</feature>
<evidence type="ECO:0000313" key="6">
    <source>
        <dbReference type="Proteomes" id="UP000477779"/>
    </source>
</evidence>
<evidence type="ECO:0000256" key="1">
    <source>
        <dbReference type="SAM" id="Phobius"/>
    </source>
</evidence>
<feature type="transmembrane region" description="Helical" evidence="1">
    <location>
        <begin position="109"/>
        <end position="132"/>
    </location>
</feature>
<feature type="transmembrane region" description="Helical" evidence="1">
    <location>
        <begin position="314"/>
        <end position="335"/>
    </location>
</feature>
<reference evidence="4 5" key="1">
    <citation type="submission" date="2019-10" db="EMBL/GenBank/DDBJ databases">
        <title>Genome Sequence of Micromonospora terminaliae DSM 101760.</title>
        <authorList>
            <person name="Guo L."/>
        </authorList>
    </citation>
    <scope>NUCLEOTIDE SEQUENCE [LARGE SCALE GENOMIC DNA]</scope>
    <source>
        <strain evidence="4 5">DSM 101760</strain>
    </source>
</reference>
<evidence type="ECO:0000313" key="3">
    <source>
        <dbReference type="EMBL" id="NES30551.1"/>
    </source>
</evidence>
<keyword evidence="5" id="KW-1185">Reference proteome</keyword>
<protein>
    <submittedName>
        <fullName evidence="3">Tripartite tricarboxylate transporter permease</fullName>
    </submittedName>
</protein>
<evidence type="ECO:0000259" key="2">
    <source>
        <dbReference type="Pfam" id="PF01970"/>
    </source>
</evidence>
<feature type="transmembrane region" description="Helical" evidence="1">
    <location>
        <begin position="20"/>
        <end position="40"/>
    </location>
</feature>
<feature type="transmembrane region" description="Helical" evidence="1">
    <location>
        <begin position="205"/>
        <end position="223"/>
    </location>
</feature>
<dbReference type="AlphaFoldDB" id="A0AAJ2ZIW6"/>
<dbReference type="EMBL" id="JAAHBZ010000012">
    <property type="protein sequence ID" value="NES30551.1"/>
    <property type="molecule type" value="Genomic_DNA"/>
</dbReference>
<organism evidence="3 6">
    <name type="scientific">Micromonospora terminaliae</name>
    <dbReference type="NCBI Taxonomy" id="1914461"/>
    <lineage>
        <taxon>Bacteria</taxon>
        <taxon>Bacillati</taxon>
        <taxon>Actinomycetota</taxon>
        <taxon>Actinomycetes</taxon>
        <taxon>Micromonosporales</taxon>
        <taxon>Micromonosporaceae</taxon>
        <taxon>Micromonospora</taxon>
    </lineage>
</organism>
<dbReference type="RefSeq" id="WP_154228833.1">
    <property type="nucleotide sequence ID" value="NZ_CP045309.1"/>
</dbReference>
<keyword evidence="1" id="KW-0812">Transmembrane</keyword>
<dbReference type="PANTHER" id="PTHR35342">
    <property type="entry name" value="TRICARBOXYLIC TRANSPORT PROTEIN"/>
    <property type="match status" value="1"/>
</dbReference>
<feature type="transmembrane region" description="Helical" evidence="1">
    <location>
        <begin position="138"/>
        <end position="162"/>
    </location>
</feature>
<name>A0AAJ2ZIW6_9ACTN</name>
<accession>A0AAJ2ZIW6</accession>
<feature type="domain" description="DUF112" evidence="2">
    <location>
        <begin position="20"/>
        <end position="436"/>
    </location>
</feature>
<dbReference type="Proteomes" id="UP000477779">
    <property type="component" value="Unassembled WGS sequence"/>
</dbReference>
<dbReference type="InterPro" id="IPR002823">
    <property type="entry name" value="DUF112_TM"/>
</dbReference>